<dbReference type="OrthoDB" id="2927436at2759"/>
<protein>
    <submittedName>
        <fullName evidence="1">Uncharacterized protein</fullName>
    </submittedName>
</protein>
<reference evidence="1" key="1">
    <citation type="submission" date="2021-03" db="EMBL/GenBank/DDBJ databases">
        <title>Draft genome sequence of rust myrtle Austropuccinia psidii MF-1, a brazilian biotype.</title>
        <authorList>
            <person name="Quecine M.C."/>
            <person name="Pachon D.M.R."/>
            <person name="Bonatelli M.L."/>
            <person name="Correr F.H."/>
            <person name="Franceschini L.M."/>
            <person name="Leite T.F."/>
            <person name="Margarido G.R.A."/>
            <person name="Almeida C.A."/>
            <person name="Ferrarezi J.A."/>
            <person name="Labate C.A."/>
        </authorList>
    </citation>
    <scope>NUCLEOTIDE SEQUENCE</scope>
    <source>
        <strain evidence="1">MF-1</strain>
    </source>
</reference>
<dbReference type="EMBL" id="AVOT02028698">
    <property type="protein sequence ID" value="MBW0521277.1"/>
    <property type="molecule type" value="Genomic_DNA"/>
</dbReference>
<proteinExistence type="predicted"/>
<gene>
    <name evidence="1" type="ORF">O181_060992</name>
</gene>
<evidence type="ECO:0000313" key="2">
    <source>
        <dbReference type="Proteomes" id="UP000765509"/>
    </source>
</evidence>
<evidence type="ECO:0000313" key="1">
    <source>
        <dbReference type="EMBL" id="MBW0521277.1"/>
    </source>
</evidence>
<dbReference type="Proteomes" id="UP000765509">
    <property type="component" value="Unassembled WGS sequence"/>
</dbReference>
<comment type="caution">
    <text evidence="1">The sequence shown here is derived from an EMBL/GenBank/DDBJ whole genome shotgun (WGS) entry which is preliminary data.</text>
</comment>
<dbReference type="AlphaFoldDB" id="A0A9Q3HYY1"/>
<organism evidence="1 2">
    <name type="scientific">Austropuccinia psidii MF-1</name>
    <dbReference type="NCBI Taxonomy" id="1389203"/>
    <lineage>
        <taxon>Eukaryota</taxon>
        <taxon>Fungi</taxon>
        <taxon>Dikarya</taxon>
        <taxon>Basidiomycota</taxon>
        <taxon>Pucciniomycotina</taxon>
        <taxon>Pucciniomycetes</taxon>
        <taxon>Pucciniales</taxon>
        <taxon>Sphaerophragmiaceae</taxon>
        <taxon>Austropuccinia</taxon>
    </lineage>
</organism>
<name>A0A9Q3HYY1_9BASI</name>
<keyword evidence="2" id="KW-1185">Reference proteome</keyword>
<sequence>MTPWIRPLEEPKDRNKEKKEVEELIPIEVSGELKKQSLVSFTDGFLIPGKGGGAGAELLFNLENNKTIFIGKDDIPTNIEAELIRVNLAIQLIMEEF</sequence>
<accession>A0A9Q3HYY1</accession>